<gene>
    <name evidence="2" type="ORF">FF38_02544</name>
</gene>
<organism evidence="2 3">
    <name type="scientific">Lucilia cuprina</name>
    <name type="common">Green bottle fly</name>
    <name type="synonym">Australian sheep blowfly</name>
    <dbReference type="NCBI Taxonomy" id="7375"/>
    <lineage>
        <taxon>Eukaryota</taxon>
        <taxon>Metazoa</taxon>
        <taxon>Ecdysozoa</taxon>
        <taxon>Arthropoda</taxon>
        <taxon>Hexapoda</taxon>
        <taxon>Insecta</taxon>
        <taxon>Pterygota</taxon>
        <taxon>Neoptera</taxon>
        <taxon>Endopterygota</taxon>
        <taxon>Diptera</taxon>
        <taxon>Brachycera</taxon>
        <taxon>Muscomorpha</taxon>
        <taxon>Oestroidea</taxon>
        <taxon>Calliphoridae</taxon>
        <taxon>Luciliinae</taxon>
        <taxon>Lucilia</taxon>
    </lineage>
</organism>
<dbReference type="OrthoDB" id="8042928at2759"/>
<evidence type="ECO:0000256" key="1">
    <source>
        <dbReference type="SAM" id="MobiDB-lite"/>
    </source>
</evidence>
<dbReference type="AlphaFoldDB" id="A0A0L0BZ34"/>
<feature type="compositionally biased region" description="Low complexity" evidence="1">
    <location>
        <begin position="73"/>
        <end position="99"/>
    </location>
</feature>
<feature type="compositionally biased region" description="Polar residues" evidence="1">
    <location>
        <begin position="44"/>
        <end position="60"/>
    </location>
</feature>
<proteinExistence type="predicted"/>
<accession>A0A0L0BZ34</accession>
<dbReference type="Proteomes" id="UP000037069">
    <property type="component" value="Unassembled WGS sequence"/>
</dbReference>
<reference evidence="2 3" key="1">
    <citation type="journal article" date="2015" name="Nat. Commun.">
        <title>Lucilia cuprina genome unlocks parasitic fly biology to underpin future interventions.</title>
        <authorList>
            <person name="Anstead C.A."/>
            <person name="Korhonen P.K."/>
            <person name="Young N.D."/>
            <person name="Hall R.S."/>
            <person name="Jex A.R."/>
            <person name="Murali S.C."/>
            <person name="Hughes D.S."/>
            <person name="Lee S.F."/>
            <person name="Perry T."/>
            <person name="Stroehlein A.J."/>
            <person name="Ansell B.R."/>
            <person name="Breugelmans B."/>
            <person name="Hofmann A."/>
            <person name="Qu J."/>
            <person name="Dugan S."/>
            <person name="Lee S.L."/>
            <person name="Chao H."/>
            <person name="Dinh H."/>
            <person name="Han Y."/>
            <person name="Doddapaneni H.V."/>
            <person name="Worley K.C."/>
            <person name="Muzny D.M."/>
            <person name="Ioannidis P."/>
            <person name="Waterhouse R.M."/>
            <person name="Zdobnov E.M."/>
            <person name="James P.J."/>
            <person name="Bagnall N.H."/>
            <person name="Kotze A.C."/>
            <person name="Gibbs R.A."/>
            <person name="Richards S."/>
            <person name="Batterham P."/>
            <person name="Gasser R.B."/>
        </authorList>
    </citation>
    <scope>NUCLEOTIDE SEQUENCE [LARGE SCALE GENOMIC DNA]</scope>
    <source>
        <strain evidence="2 3">LS</strain>
        <tissue evidence="2">Full body</tissue>
    </source>
</reference>
<dbReference type="OMA" id="ENGNGWP"/>
<sequence>MAPSQNQTMETLEYTHKKFNCGYSHKKLGLRLMRRNSQEEEEVLSQQFPHPATNSTNNCSKPRLFRPYDLDSSSKTIKQKTTSTTTTPQASQNPATTTTPNHYMEYYALQPTVQQSQEQYALKLQRQRAALYMKHVMQFYENGNGWPSVHPNAINNPAFYPNC</sequence>
<evidence type="ECO:0000313" key="3">
    <source>
        <dbReference type="Proteomes" id="UP000037069"/>
    </source>
</evidence>
<protein>
    <submittedName>
        <fullName evidence="2">Uncharacterized protein</fullName>
    </submittedName>
</protein>
<comment type="caution">
    <text evidence="2">The sequence shown here is derived from an EMBL/GenBank/DDBJ whole genome shotgun (WGS) entry which is preliminary data.</text>
</comment>
<dbReference type="EMBL" id="JRES01001125">
    <property type="protein sequence ID" value="KNC25317.1"/>
    <property type="molecule type" value="Genomic_DNA"/>
</dbReference>
<name>A0A0L0BZ34_LUCCU</name>
<evidence type="ECO:0000313" key="2">
    <source>
        <dbReference type="EMBL" id="KNC25317.1"/>
    </source>
</evidence>
<keyword evidence="3" id="KW-1185">Reference proteome</keyword>
<feature type="region of interest" description="Disordered" evidence="1">
    <location>
        <begin position="40"/>
        <end position="99"/>
    </location>
</feature>